<name>D2QWW1_PIRSD</name>
<accession>D2QWW1</accession>
<organism evidence="2 3">
    <name type="scientific">Pirellula staleyi (strain ATCC 27377 / DSM 6068 / ICPB 4128)</name>
    <name type="common">Pirella staleyi</name>
    <dbReference type="NCBI Taxonomy" id="530564"/>
    <lineage>
        <taxon>Bacteria</taxon>
        <taxon>Pseudomonadati</taxon>
        <taxon>Planctomycetota</taxon>
        <taxon>Planctomycetia</taxon>
        <taxon>Pirellulales</taxon>
        <taxon>Pirellulaceae</taxon>
        <taxon>Pirellula</taxon>
    </lineage>
</organism>
<sequence length="326" mass="34302">MPRLSILIPCFDPAAELEDTLVSVLQNRPRDCEVLVIHTQQYSDPYNLRDEVQLLRVSGRVSLCQLANSGLAAATGEVVHLLLPGMAATENWTDEPLSHFDDPEVACVAPIVVQANDPTKLVSAGVTRGWIASRKVVGAGAAASLAQPRRWNVLGPTFAAGFYRRSVLESLGGIATHLTDDLADIDLALSIQALGLLSILEPKSRLIEQQPVAKPKSSIGLGKARELLFWRHAQLRGPVSLLLHPIAAMAESVAASTGNGGAVASELVGRLLGLAAVGTAARHGQKLADARETLAAGEAPASLSLAEARREKSAADQTAAPARRAA</sequence>
<dbReference type="AlphaFoldDB" id="D2QWW1"/>
<keyword evidence="3" id="KW-1185">Reference proteome</keyword>
<feature type="compositionally biased region" description="Low complexity" evidence="1">
    <location>
        <begin position="315"/>
        <end position="326"/>
    </location>
</feature>
<dbReference type="OrthoDB" id="252101at2"/>
<protein>
    <recommendedName>
        <fullName evidence="4">Glycosyl transferase family 2</fullName>
    </recommendedName>
</protein>
<gene>
    <name evidence="2" type="ordered locus">Psta_1389</name>
</gene>
<dbReference type="EMBL" id="CP001848">
    <property type="protein sequence ID" value="ADB16065.1"/>
    <property type="molecule type" value="Genomic_DNA"/>
</dbReference>
<dbReference type="Proteomes" id="UP000001887">
    <property type="component" value="Chromosome"/>
</dbReference>
<dbReference type="SUPFAM" id="SSF53448">
    <property type="entry name" value="Nucleotide-diphospho-sugar transferases"/>
    <property type="match status" value="1"/>
</dbReference>
<evidence type="ECO:0008006" key="4">
    <source>
        <dbReference type="Google" id="ProtNLM"/>
    </source>
</evidence>
<proteinExistence type="predicted"/>
<evidence type="ECO:0000256" key="1">
    <source>
        <dbReference type="SAM" id="MobiDB-lite"/>
    </source>
</evidence>
<dbReference type="Gene3D" id="3.90.550.10">
    <property type="entry name" value="Spore Coat Polysaccharide Biosynthesis Protein SpsA, Chain A"/>
    <property type="match status" value="1"/>
</dbReference>
<dbReference type="KEGG" id="psl:Psta_1389"/>
<feature type="region of interest" description="Disordered" evidence="1">
    <location>
        <begin position="305"/>
        <end position="326"/>
    </location>
</feature>
<evidence type="ECO:0000313" key="3">
    <source>
        <dbReference type="Proteomes" id="UP000001887"/>
    </source>
</evidence>
<dbReference type="HOGENOM" id="CLU_852189_0_0_0"/>
<dbReference type="eggNOG" id="COG1215">
    <property type="taxonomic scope" value="Bacteria"/>
</dbReference>
<dbReference type="InterPro" id="IPR029044">
    <property type="entry name" value="Nucleotide-diphossugar_trans"/>
</dbReference>
<evidence type="ECO:0000313" key="2">
    <source>
        <dbReference type="EMBL" id="ADB16065.1"/>
    </source>
</evidence>
<dbReference type="STRING" id="530564.Psta_1389"/>
<reference evidence="2 3" key="1">
    <citation type="journal article" date="2009" name="Stand. Genomic Sci.">
        <title>Complete genome sequence of Pirellula staleyi type strain (ATCC 27377).</title>
        <authorList>
            <person name="Clum A."/>
            <person name="Tindall B.J."/>
            <person name="Sikorski J."/>
            <person name="Ivanova N."/>
            <person name="Mavrommatis K."/>
            <person name="Lucas S."/>
            <person name="Glavina del Rio T."/>
            <person name="Nolan M."/>
            <person name="Chen F."/>
            <person name="Tice H."/>
            <person name="Pitluck S."/>
            <person name="Cheng J.F."/>
            <person name="Chertkov O."/>
            <person name="Brettin T."/>
            <person name="Han C."/>
            <person name="Detter J.C."/>
            <person name="Kuske C."/>
            <person name="Bruce D."/>
            <person name="Goodwin L."/>
            <person name="Ovchinikova G."/>
            <person name="Pati A."/>
            <person name="Mikhailova N."/>
            <person name="Chen A."/>
            <person name="Palaniappan K."/>
            <person name="Land M."/>
            <person name="Hauser L."/>
            <person name="Chang Y.J."/>
            <person name="Jeffries C.D."/>
            <person name="Chain P."/>
            <person name="Rohde M."/>
            <person name="Goker M."/>
            <person name="Bristow J."/>
            <person name="Eisen J.A."/>
            <person name="Markowitz V."/>
            <person name="Hugenholtz P."/>
            <person name="Kyrpides N.C."/>
            <person name="Klenk H.P."/>
            <person name="Lapidus A."/>
        </authorList>
    </citation>
    <scope>NUCLEOTIDE SEQUENCE [LARGE SCALE GENOMIC DNA]</scope>
    <source>
        <strain evidence="3">ATCC 27377 / DSM 6068 / ICPB 4128</strain>
    </source>
</reference>